<evidence type="ECO:0000259" key="1">
    <source>
        <dbReference type="Pfam" id="PF08241"/>
    </source>
</evidence>
<dbReference type="CDD" id="cd02440">
    <property type="entry name" value="AdoMet_MTases"/>
    <property type="match status" value="1"/>
</dbReference>
<organism evidence="2 3">
    <name type="scientific">Streptomyces smaragdinus</name>
    <dbReference type="NCBI Taxonomy" id="2585196"/>
    <lineage>
        <taxon>Bacteria</taxon>
        <taxon>Bacillati</taxon>
        <taxon>Actinomycetota</taxon>
        <taxon>Actinomycetes</taxon>
        <taxon>Kitasatosporales</taxon>
        <taxon>Streptomycetaceae</taxon>
        <taxon>Streptomyces</taxon>
    </lineage>
</organism>
<feature type="domain" description="Methyltransferase type 11" evidence="1">
    <location>
        <begin position="56"/>
        <end position="151"/>
    </location>
</feature>
<comment type="caution">
    <text evidence="2">The sequence shown here is derived from an EMBL/GenBank/DDBJ whole genome shotgun (WGS) entry which is preliminary data.</text>
</comment>
<dbReference type="InterPro" id="IPR029063">
    <property type="entry name" value="SAM-dependent_MTases_sf"/>
</dbReference>
<dbReference type="Proteomes" id="UP000466345">
    <property type="component" value="Unassembled WGS sequence"/>
</dbReference>
<dbReference type="Gene3D" id="3.40.50.150">
    <property type="entry name" value="Vaccinia Virus protein VP39"/>
    <property type="match status" value="1"/>
</dbReference>
<proteinExistence type="predicted"/>
<dbReference type="InterPro" id="IPR013216">
    <property type="entry name" value="Methyltransf_11"/>
</dbReference>
<dbReference type="PANTHER" id="PTHR43591">
    <property type="entry name" value="METHYLTRANSFERASE"/>
    <property type="match status" value="1"/>
</dbReference>
<evidence type="ECO:0000313" key="2">
    <source>
        <dbReference type="EMBL" id="MQY16224.1"/>
    </source>
</evidence>
<dbReference type="EC" id="2.1.1.163" evidence="2"/>
<protein>
    <submittedName>
        <fullName evidence="2">Ubiquinone/menaquinone biosynthesis C-methyltransferase UbiE</fullName>
        <ecNumber evidence="2">2.1.1.163</ecNumber>
    </submittedName>
</protein>
<dbReference type="Pfam" id="PF08241">
    <property type="entry name" value="Methyltransf_11"/>
    <property type="match status" value="1"/>
</dbReference>
<keyword evidence="2" id="KW-0489">Methyltransferase</keyword>
<dbReference type="AlphaFoldDB" id="A0A7K0CU31"/>
<reference evidence="2 3" key="1">
    <citation type="submission" date="2019-10" db="EMBL/GenBank/DDBJ databases">
        <title>Streptomyces smaragdinus sp. nov. and Streptomyces fabii sp. nov., isolated from the gut of fungus growing-termite Macrotermes natalensis.</title>
        <authorList>
            <person name="Schwitalla J."/>
            <person name="Benndorf R."/>
            <person name="Martin K."/>
            <person name="De Beer W."/>
            <person name="Kaster A.-K."/>
            <person name="Vollmers J."/>
            <person name="Poulsen M."/>
            <person name="Beemelmanns C."/>
        </authorList>
    </citation>
    <scope>NUCLEOTIDE SEQUENCE [LARGE SCALE GENOMIC DNA]</scope>
    <source>
        <strain evidence="2 3">RB5</strain>
    </source>
</reference>
<dbReference type="GO" id="GO:0043770">
    <property type="term" value="F:demethylmenaquinone methyltransferase activity"/>
    <property type="evidence" value="ECO:0007669"/>
    <property type="project" value="UniProtKB-EC"/>
</dbReference>
<keyword evidence="2" id="KW-0808">Transferase</keyword>
<dbReference type="PANTHER" id="PTHR43591:SF24">
    <property type="entry name" value="2-METHOXY-6-POLYPRENYL-1,4-BENZOQUINOL METHYLASE, MITOCHONDRIAL"/>
    <property type="match status" value="1"/>
</dbReference>
<gene>
    <name evidence="2" type="primary">ubiE_11</name>
    <name evidence="2" type="ORF">SRB5_64220</name>
</gene>
<keyword evidence="2" id="KW-0830">Ubiquinone</keyword>
<dbReference type="SUPFAM" id="SSF53335">
    <property type="entry name" value="S-adenosyl-L-methionine-dependent methyltransferases"/>
    <property type="match status" value="1"/>
</dbReference>
<accession>A0A7K0CU31</accession>
<dbReference type="EMBL" id="WEGJ01000048">
    <property type="protein sequence ID" value="MQY16224.1"/>
    <property type="molecule type" value="Genomic_DNA"/>
</dbReference>
<dbReference type="GO" id="GO:0008757">
    <property type="term" value="F:S-adenosylmethionine-dependent methyltransferase activity"/>
    <property type="evidence" value="ECO:0007669"/>
    <property type="project" value="InterPro"/>
</dbReference>
<evidence type="ECO:0000313" key="3">
    <source>
        <dbReference type="Proteomes" id="UP000466345"/>
    </source>
</evidence>
<name>A0A7K0CU31_9ACTN</name>
<dbReference type="GO" id="GO:0032259">
    <property type="term" value="P:methylation"/>
    <property type="evidence" value="ECO:0007669"/>
    <property type="project" value="UniProtKB-KW"/>
</dbReference>
<sequence length="263" mass="28834">MSGRDPRVKIEPMSRVYDDERLAGAYERGNEMPERALRAWVELIGSFAPRSAPVILEVGAGTGVFSDAMARWIEGSEVVGVDASEAMLGEARRHHSCPGVRYLPGEAEALPVGAGGFDLALMSRVIHHIPDRVGAGRELVRVLREGGRVVVRTTFRERLDAAVYDYWPQLRASDARRFPGEAEVVEDFVAAGLVLEEVTSFAQPVVANLAEYHARLVGRPQSKFNCLTDEDFRQGLARLETAAGGEDTGPVLERYDVAVFSRP</sequence>
<keyword evidence="3" id="KW-1185">Reference proteome</keyword>